<evidence type="ECO:0000256" key="2">
    <source>
        <dbReference type="SAM" id="Phobius"/>
    </source>
</evidence>
<keyword evidence="2" id="KW-1133">Transmembrane helix</keyword>
<feature type="transmembrane region" description="Helical" evidence="2">
    <location>
        <begin position="398"/>
        <end position="417"/>
    </location>
</feature>
<feature type="transmembrane region" description="Helical" evidence="2">
    <location>
        <begin position="244"/>
        <end position="262"/>
    </location>
</feature>
<reference evidence="4" key="1">
    <citation type="submission" date="2022-11" db="UniProtKB">
        <authorList>
            <consortium name="WormBaseParasite"/>
        </authorList>
    </citation>
    <scope>IDENTIFICATION</scope>
</reference>
<evidence type="ECO:0000313" key="4">
    <source>
        <dbReference type="WBParaSite" id="jg6043"/>
    </source>
</evidence>
<dbReference type="WBParaSite" id="jg6043">
    <property type="protein sequence ID" value="jg6043"/>
    <property type="gene ID" value="jg6043"/>
</dbReference>
<evidence type="ECO:0000313" key="3">
    <source>
        <dbReference type="Proteomes" id="UP000887574"/>
    </source>
</evidence>
<feature type="transmembrane region" description="Helical" evidence="2">
    <location>
        <begin position="212"/>
        <end position="232"/>
    </location>
</feature>
<dbReference type="PANTHER" id="PTHR45757:SF33">
    <property type="entry name" value="MAJOR FACILITATOR SUPERFAMILY (MFS) PROFILE DOMAIN-CONTAINING PROTEIN"/>
    <property type="match status" value="1"/>
</dbReference>
<protein>
    <submittedName>
        <fullName evidence="4">Uncharacterized protein</fullName>
    </submittedName>
</protein>
<feature type="compositionally biased region" description="Basic and acidic residues" evidence="1">
    <location>
        <begin position="527"/>
        <end position="538"/>
    </location>
</feature>
<sequence>MDEDRCGEDREDFSPLLSKEGLSDNCPATVLFQIPLTATTTTTITNQPKLEDAEVSIGDCIIEKQNEFLPDLSQKDVYSSLIVSPSQQQTLPLSATPKKVTDIQTVANPIHCKDTSNFCCCPISSANFLPKSNRKGSIRYLILLLSILCMTATRSNDLSFNFTVICMTSNSSLNNDSPIHMKPRELSAIFAVILTLQVLPIVYALHYFGPRLVFGALLLLSASATFALPSLAKLSPLWMVPARIVQGLALSAVLPLMGCISAEWAPLSEIGKFMTLLSSAGQLSQILTMPLSAQLCVTAGWSSVFYTHGIISALLAGCFLFFYRSSPRKHPCVNAKELHYITQGAKAKNKKRGFWISIDYSIYAHFFEQSIKCAYCSDWNGYASDNITIISELTKLKFFNSMAMVGCGLFLLPLGFLNEGSDSMIPAMFCFTGSISCLGMVACSSMKSATLVARNFTHFVMGVVQLVVCVAMLAIPVLLANPAAWALPVTPHSLLNDVNNDLGGDEKRNISGNTTDIAPTATNNSSKYKENLAKPSDI</sequence>
<proteinExistence type="predicted"/>
<keyword evidence="3" id="KW-1185">Reference proteome</keyword>
<dbReference type="Pfam" id="PF07690">
    <property type="entry name" value="MFS_1"/>
    <property type="match status" value="1"/>
</dbReference>
<dbReference type="InterPro" id="IPR036259">
    <property type="entry name" value="MFS_trans_sf"/>
</dbReference>
<keyword evidence="2" id="KW-0812">Transmembrane</keyword>
<dbReference type="Gene3D" id="1.20.1250.20">
    <property type="entry name" value="MFS general substrate transporter like domains"/>
    <property type="match status" value="1"/>
</dbReference>
<feature type="compositionally biased region" description="Polar residues" evidence="1">
    <location>
        <begin position="510"/>
        <end position="526"/>
    </location>
</feature>
<dbReference type="SUPFAM" id="SSF103473">
    <property type="entry name" value="MFS general substrate transporter"/>
    <property type="match status" value="1"/>
</dbReference>
<organism evidence="3 4">
    <name type="scientific">Ditylenchus dipsaci</name>
    <dbReference type="NCBI Taxonomy" id="166011"/>
    <lineage>
        <taxon>Eukaryota</taxon>
        <taxon>Metazoa</taxon>
        <taxon>Ecdysozoa</taxon>
        <taxon>Nematoda</taxon>
        <taxon>Chromadorea</taxon>
        <taxon>Rhabditida</taxon>
        <taxon>Tylenchina</taxon>
        <taxon>Tylenchomorpha</taxon>
        <taxon>Sphaerularioidea</taxon>
        <taxon>Anguinidae</taxon>
        <taxon>Anguininae</taxon>
        <taxon>Ditylenchus</taxon>
    </lineage>
</organism>
<dbReference type="PANTHER" id="PTHR45757">
    <property type="entry name" value="PROTEIN CBG23364-RELATED"/>
    <property type="match status" value="1"/>
</dbReference>
<dbReference type="Proteomes" id="UP000887574">
    <property type="component" value="Unplaced"/>
</dbReference>
<dbReference type="GO" id="GO:0022857">
    <property type="term" value="F:transmembrane transporter activity"/>
    <property type="evidence" value="ECO:0007669"/>
    <property type="project" value="InterPro"/>
</dbReference>
<accession>A0A915EHT3</accession>
<dbReference type="AlphaFoldDB" id="A0A915EHT3"/>
<name>A0A915EHT3_9BILA</name>
<feature type="transmembrane region" description="Helical" evidence="2">
    <location>
        <begin position="423"/>
        <end position="444"/>
    </location>
</feature>
<evidence type="ECO:0000256" key="1">
    <source>
        <dbReference type="SAM" id="MobiDB-lite"/>
    </source>
</evidence>
<feature type="transmembrane region" description="Helical" evidence="2">
    <location>
        <begin position="456"/>
        <end position="479"/>
    </location>
</feature>
<feature type="region of interest" description="Disordered" evidence="1">
    <location>
        <begin position="505"/>
        <end position="538"/>
    </location>
</feature>
<keyword evidence="2" id="KW-0472">Membrane</keyword>
<dbReference type="InterPro" id="IPR011701">
    <property type="entry name" value="MFS"/>
</dbReference>
<dbReference type="GO" id="GO:0016020">
    <property type="term" value="C:membrane"/>
    <property type="evidence" value="ECO:0007669"/>
    <property type="project" value="TreeGrafter"/>
</dbReference>
<feature type="transmembrane region" description="Helical" evidence="2">
    <location>
        <begin position="305"/>
        <end position="323"/>
    </location>
</feature>
<feature type="transmembrane region" description="Helical" evidence="2">
    <location>
        <begin position="186"/>
        <end position="205"/>
    </location>
</feature>